<dbReference type="GO" id="GO:0005743">
    <property type="term" value="C:mitochondrial inner membrane"/>
    <property type="evidence" value="ECO:0007669"/>
    <property type="project" value="UniProtKB-SubCell"/>
</dbReference>
<dbReference type="PANTHER" id="PTHR31961:SF3">
    <property type="entry name" value="SENSITIVE TO HIGH EXPRESSION PROTEIN 9, MITOCHONDRIAL"/>
    <property type="match status" value="1"/>
</dbReference>
<keyword evidence="5 10" id="KW-1133">Transmembrane helix</keyword>
<keyword evidence="8 10" id="KW-0472">Membrane</keyword>
<gene>
    <name evidence="12" type="ORF">K402DRAFT_297680</name>
</gene>
<feature type="transmembrane region" description="Helical" evidence="10">
    <location>
        <begin position="164"/>
        <end position="184"/>
    </location>
</feature>
<dbReference type="InterPro" id="IPR008839">
    <property type="entry name" value="MDM33_fungi"/>
</dbReference>
<accession>A0A6G1HCU3</accession>
<sequence length="359" mass="39735">LPSHREGQRWDLSKKFSQFMEEAQARVAIYSQKVNDYTGTDYSGIAALRQEIKDQEELVKQHHKTVAKAKESFDAAHAEQAASQKEVVGLLERKHSWSAGDLERYMSLIRSEHVNEQNVQGAKDALLAAERSLEEARARLEKRERAQYHEEQVWSDTIRRNSTWVTFGLMGFNIFLLLANLVIIEPWRRRRMVKEIKGVMAENQPIVNVASAAPVANSAVEQAIDEVVEPQGVVLEEIDDSSKEIATTAPATSDVPAAEPLVEAVVEPLSQPAPVPAEPEVEPEAEPITPETPAIQPSIFHSEGPWPWATLQSMADDAQSYLADLFSERPLSVKKVDMTVLALQAATAGAAVFGTLVVL</sequence>
<proteinExistence type="inferred from homology"/>
<keyword evidence="7 10" id="KW-0496">Mitochondrion</keyword>
<keyword evidence="4 10" id="KW-0809">Transit peptide</keyword>
<evidence type="ECO:0000313" key="13">
    <source>
        <dbReference type="Proteomes" id="UP000800041"/>
    </source>
</evidence>
<organism evidence="12 13">
    <name type="scientific">Aulographum hederae CBS 113979</name>
    <dbReference type="NCBI Taxonomy" id="1176131"/>
    <lineage>
        <taxon>Eukaryota</taxon>
        <taxon>Fungi</taxon>
        <taxon>Dikarya</taxon>
        <taxon>Ascomycota</taxon>
        <taxon>Pezizomycotina</taxon>
        <taxon>Dothideomycetes</taxon>
        <taxon>Pleosporomycetidae</taxon>
        <taxon>Aulographales</taxon>
        <taxon>Aulographaceae</taxon>
    </lineage>
</organism>
<comment type="function">
    <text evidence="9">Required for the maintenance of the structure of the mitochondrial inner membrane. Involved in mitochondrial morphology. Causes growth arrest when highly overexpressed.</text>
</comment>
<evidence type="ECO:0000256" key="1">
    <source>
        <dbReference type="ARBA" id="ARBA00007472"/>
    </source>
</evidence>
<comment type="subcellular location">
    <subcellularLocation>
        <location evidence="10">Mitochondrion inner membrane</location>
        <topology evidence="10">Multi-pass membrane protein</topology>
    </subcellularLocation>
</comment>
<reference evidence="12" key="1">
    <citation type="journal article" date="2020" name="Stud. Mycol.">
        <title>101 Dothideomycetes genomes: a test case for predicting lifestyles and emergence of pathogens.</title>
        <authorList>
            <person name="Haridas S."/>
            <person name="Albert R."/>
            <person name="Binder M."/>
            <person name="Bloem J."/>
            <person name="Labutti K."/>
            <person name="Salamov A."/>
            <person name="Andreopoulos B."/>
            <person name="Baker S."/>
            <person name="Barry K."/>
            <person name="Bills G."/>
            <person name="Bluhm B."/>
            <person name="Cannon C."/>
            <person name="Castanera R."/>
            <person name="Culley D."/>
            <person name="Daum C."/>
            <person name="Ezra D."/>
            <person name="Gonzalez J."/>
            <person name="Henrissat B."/>
            <person name="Kuo A."/>
            <person name="Liang C."/>
            <person name="Lipzen A."/>
            <person name="Lutzoni F."/>
            <person name="Magnuson J."/>
            <person name="Mondo S."/>
            <person name="Nolan M."/>
            <person name="Ohm R."/>
            <person name="Pangilinan J."/>
            <person name="Park H.-J."/>
            <person name="Ramirez L."/>
            <person name="Alfaro M."/>
            <person name="Sun H."/>
            <person name="Tritt A."/>
            <person name="Yoshinaga Y."/>
            <person name="Zwiers L.-H."/>
            <person name="Turgeon B."/>
            <person name="Goodwin S."/>
            <person name="Spatafora J."/>
            <person name="Crous P."/>
            <person name="Grigoriev I."/>
        </authorList>
    </citation>
    <scope>NUCLEOTIDE SEQUENCE</scope>
    <source>
        <strain evidence="12">CBS 113979</strain>
    </source>
</reference>
<dbReference type="OrthoDB" id="5595506at2759"/>
<evidence type="ECO:0000256" key="6">
    <source>
        <dbReference type="ARBA" id="ARBA00023054"/>
    </source>
</evidence>
<comment type="subunit">
    <text evidence="10">Homooligomer.</text>
</comment>
<evidence type="ECO:0000256" key="11">
    <source>
        <dbReference type="SAM" id="Coils"/>
    </source>
</evidence>
<dbReference type="AlphaFoldDB" id="A0A6G1HCU3"/>
<keyword evidence="6 11" id="KW-0175">Coiled coil</keyword>
<dbReference type="EMBL" id="ML977141">
    <property type="protein sequence ID" value="KAF1990839.1"/>
    <property type="molecule type" value="Genomic_DNA"/>
</dbReference>
<dbReference type="Proteomes" id="UP000800041">
    <property type="component" value="Unassembled WGS sequence"/>
</dbReference>
<keyword evidence="2 10" id="KW-0812">Transmembrane</keyword>
<feature type="transmembrane region" description="Helical" evidence="10">
    <location>
        <begin position="338"/>
        <end position="358"/>
    </location>
</feature>
<evidence type="ECO:0000313" key="12">
    <source>
        <dbReference type="EMBL" id="KAF1990839.1"/>
    </source>
</evidence>
<protein>
    <recommendedName>
        <fullName evidence="10">Sensitive to high expression protein 9, mitochondrial</fullName>
    </recommendedName>
</protein>
<keyword evidence="13" id="KW-1185">Reference proteome</keyword>
<dbReference type="Pfam" id="PF05546">
    <property type="entry name" value="She9_MDM33"/>
    <property type="match status" value="1"/>
</dbReference>
<keyword evidence="3 10" id="KW-0999">Mitochondrion inner membrane</keyword>
<evidence type="ECO:0000256" key="8">
    <source>
        <dbReference type="ARBA" id="ARBA00023136"/>
    </source>
</evidence>
<evidence type="ECO:0000256" key="7">
    <source>
        <dbReference type="ARBA" id="ARBA00023128"/>
    </source>
</evidence>
<feature type="coiled-coil region" evidence="11">
    <location>
        <begin position="45"/>
        <end position="72"/>
    </location>
</feature>
<evidence type="ECO:0000256" key="3">
    <source>
        <dbReference type="ARBA" id="ARBA00022792"/>
    </source>
</evidence>
<evidence type="ECO:0000256" key="2">
    <source>
        <dbReference type="ARBA" id="ARBA00022692"/>
    </source>
</evidence>
<feature type="non-terminal residue" evidence="12">
    <location>
        <position position="1"/>
    </location>
</feature>
<feature type="non-terminal residue" evidence="12">
    <location>
        <position position="359"/>
    </location>
</feature>
<evidence type="ECO:0000256" key="10">
    <source>
        <dbReference type="RuleBase" id="RU364128"/>
    </source>
</evidence>
<evidence type="ECO:0000256" key="5">
    <source>
        <dbReference type="ARBA" id="ARBA00022989"/>
    </source>
</evidence>
<dbReference type="PANTHER" id="PTHR31961">
    <property type="entry name" value="SENSITIVE TO HIGH EXPRESSION PROTEIN 9, MITOCHONDRIAL"/>
    <property type="match status" value="1"/>
</dbReference>
<dbReference type="GO" id="GO:0007007">
    <property type="term" value="P:inner mitochondrial membrane organization"/>
    <property type="evidence" value="ECO:0007669"/>
    <property type="project" value="TreeGrafter"/>
</dbReference>
<evidence type="ECO:0000256" key="4">
    <source>
        <dbReference type="ARBA" id="ARBA00022946"/>
    </source>
</evidence>
<evidence type="ECO:0000256" key="9">
    <source>
        <dbReference type="ARBA" id="ARBA00024807"/>
    </source>
</evidence>
<comment type="similarity">
    <text evidence="1 10">Belongs to the SHE9 family.</text>
</comment>
<feature type="coiled-coil region" evidence="11">
    <location>
        <begin position="119"/>
        <end position="146"/>
    </location>
</feature>
<name>A0A6G1HCU3_9PEZI</name>